<reference evidence="3 4" key="1">
    <citation type="journal article" date="2016" name="Nat. Commun.">
        <title>Thousands of microbial genomes shed light on interconnected biogeochemical processes in an aquifer system.</title>
        <authorList>
            <person name="Anantharaman K."/>
            <person name="Brown C.T."/>
            <person name="Hug L.A."/>
            <person name="Sharon I."/>
            <person name="Castelle C.J."/>
            <person name="Probst A.J."/>
            <person name="Thomas B.C."/>
            <person name="Singh A."/>
            <person name="Wilkins M.J."/>
            <person name="Karaoz U."/>
            <person name="Brodie E.L."/>
            <person name="Williams K.H."/>
            <person name="Hubbard S.S."/>
            <person name="Banfield J.F."/>
        </authorList>
    </citation>
    <scope>NUCLEOTIDE SEQUENCE [LARGE SCALE GENOMIC DNA]</scope>
</reference>
<feature type="domain" description="Nudix hydrolase" evidence="2">
    <location>
        <begin position="19"/>
        <end position="148"/>
    </location>
</feature>
<dbReference type="Proteomes" id="UP000177349">
    <property type="component" value="Unassembled WGS sequence"/>
</dbReference>
<dbReference type="InterPro" id="IPR000086">
    <property type="entry name" value="NUDIX_hydrolase_dom"/>
</dbReference>
<dbReference type="PROSITE" id="PS51462">
    <property type="entry name" value="NUDIX"/>
    <property type="match status" value="1"/>
</dbReference>
<organism evidence="3 4">
    <name type="scientific">Candidatus Komeilibacteria bacterium RIFCSPLOWO2_01_FULL_53_11</name>
    <dbReference type="NCBI Taxonomy" id="1798552"/>
    <lineage>
        <taxon>Bacteria</taxon>
        <taxon>Candidatus Komeiliibacteriota</taxon>
    </lineage>
</organism>
<keyword evidence="1" id="KW-0378">Hydrolase</keyword>
<dbReference type="InterPro" id="IPR015797">
    <property type="entry name" value="NUDIX_hydrolase-like_dom_sf"/>
</dbReference>
<gene>
    <name evidence="3" type="ORF">A3B31_01915</name>
</gene>
<evidence type="ECO:0000313" key="3">
    <source>
        <dbReference type="EMBL" id="OGY92879.1"/>
    </source>
</evidence>
<dbReference type="Pfam" id="PF00293">
    <property type="entry name" value="NUDIX"/>
    <property type="match status" value="1"/>
</dbReference>
<evidence type="ECO:0000259" key="2">
    <source>
        <dbReference type="PROSITE" id="PS51462"/>
    </source>
</evidence>
<name>A0A1G2BWH8_9BACT</name>
<evidence type="ECO:0000256" key="1">
    <source>
        <dbReference type="ARBA" id="ARBA00022801"/>
    </source>
</evidence>
<protein>
    <recommendedName>
        <fullName evidence="2">Nudix hydrolase domain-containing protein</fullName>
    </recommendedName>
</protein>
<dbReference type="Gene3D" id="3.90.79.10">
    <property type="entry name" value="Nucleoside Triphosphate Pyrophosphohydrolase"/>
    <property type="match status" value="1"/>
</dbReference>
<proteinExistence type="predicted"/>
<accession>A0A1G2BWH8</accession>
<dbReference type="EMBL" id="MHKN01000007">
    <property type="protein sequence ID" value="OGY92879.1"/>
    <property type="molecule type" value="Genomic_DNA"/>
</dbReference>
<dbReference type="PROSITE" id="PS00893">
    <property type="entry name" value="NUDIX_BOX"/>
    <property type="match status" value="1"/>
</dbReference>
<dbReference type="SUPFAM" id="SSF55811">
    <property type="entry name" value="Nudix"/>
    <property type="match status" value="1"/>
</dbReference>
<dbReference type="AlphaFoldDB" id="A0A1G2BWH8"/>
<sequence>MELLAEIQDKAIEDASSLKIRHASRAVLFDEKGLIPLLFVSKHRYHKLPGGGVKEGEDKKEALTREVFEEVGCEFIVTGEVGRIIEYRSKFNLYQTSYCYVGNVISKGTPSFTESELSDGFQLVWLSLDNAIAQVESERPTDYEGSFVQKRDIVFLKTARQRIEAYQ</sequence>
<dbReference type="InterPro" id="IPR020084">
    <property type="entry name" value="NUDIX_hydrolase_CS"/>
</dbReference>
<dbReference type="GO" id="GO:0016787">
    <property type="term" value="F:hydrolase activity"/>
    <property type="evidence" value="ECO:0007669"/>
    <property type="project" value="UniProtKB-KW"/>
</dbReference>
<comment type="caution">
    <text evidence="3">The sequence shown here is derived from an EMBL/GenBank/DDBJ whole genome shotgun (WGS) entry which is preliminary data.</text>
</comment>
<evidence type="ECO:0000313" key="4">
    <source>
        <dbReference type="Proteomes" id="UP000177349"/>
    </source>
</evidence>